<name>A0ABQ2UQ90_9ACTN</name>
<keyword evidence="2" id="KW-1185">Reference proteome</keyword>
<dbReference type="EMBL" id="BMRP01000002">
    <property type="protein sequence ID" value="GGU46375.1"/>
    <property type="molecule type" value="Genomic_DNA"/>
</dbReference>
<evidence type="ECO:0000313" key="1">
    <source>
        <dbReference type="EMBL" id="GGU46375.1"/>
    </source>
</evidence>
<organism evidence="1 2">
    <name type="scientific">Streptomyces albospinus</name>
    <dbReference type="NCBI Taxonomy" id="285515"/>
    <lineage>
        <taxon>Bacteria</taxon>
        <taxon>Bacillati</taxon>
        <taxon>Actinomycetota</taxon>
        <taxon>Actinomycetes</taxon>
        <taxon>Kitasatosporales</taxon>
        <taxon>Streptomycetaceae</taxon>
        <taxon>Streptomyces</taxon>
    </lineage>
</organism>
<reference evidence="2" key="1">
    <citation type="journal article" date="2019" name="Int. J. Syst. Evol. Microbiol.">
        <title>The Global Catalogue of Microorganisms (GCM) 10K type strain sequencing project: providing services to taxonomists for standard genome sequencing and annotation.</title>
        <authorList>
            <consortium name="The Broad Institute Genomics Platform"/>
            <consortium name="The Broad Institute Genome Sequencing Center for Infectious Disease"/>
            <person name="Wu L."/>
            <person name="Ma J."/>
        </authorList>
    </citation>
    <scope>NUCLEOTIDE SEQUENCE [LARGE SCALE GENOMIC DNA]</scope>
    <source>
        <strain evidence="2">JCM 3399</strain>
    </source>
</reference>
<comment type="caution">
    <text evidence="1">The sequence shown here is derived from an EMBL/GenBank/DDBJ whole genome shotgun (WGS) entry which is preliminary data.</text>
</comment>
<evidence type="ECO:0000313" key="2">
    <source>
        <dbReference type="Proteomes" id="UP000654471"/>
    </source>
</evidence>
<accession>A0ABQ2UQ90</accession>
<protein>
    <submittedName>
        <fullName evidence="1">Uncharacterized protein</fullName>
    </submittedName>
</protein>
<proteinExistence type="predicted"/>
<gene>
    <name evidence="1" type="ORF">GCM10010211_07370</name>
</gene>
<sequence length="60" mass="6357">MILRRPSPPRSRATEAADALGPDAVDTLRAAAHAAAPALRPVAERSLAHLRSLFEARANC</sequence>
<dbReference type="Proteomes" id="UP000654471">
    <property type="component" value="Unassembled WGS sequence"/>
</dbReference>